<keyword evidence="4 11" id="KW-0812">Transmembrane</keyword>
<comment type="catalytic activity">
    <reaction evidence="1">
        <text>Preferential release of a C-terminal arginine or lysine residue.</text>
        <dbReference type="EC" id="3.4.16.6"/>
    </reaction>
</comment>
<evidence type="ECO:0000256" key="2">
    <source>
        <dbReference type="ARBA" id="ARBA00004393"/>
    </source>
</evidence>
<keyword evidence="9 11" id="KW-0472">Membrane</keyword>
<gene>
    <name evidence="12" type="ORF">ACHAXA_007852</name>
</gene>
<feature type="transmembrane region" description="Helical" evidence="11">
    <location>
        <begin position="518"/>
        <end position="539"/>
    </location>
</feature>
<dbReference type="InterPro" id="IPR033124">
    <property type="entry name" value="Ser_caboxypep_his_AS"/>
</dbReference>
<comment type="caution">
    <text evidence="12">The sequence shown here is derived from an EMBL/GenBank/DDBJ whole genome shotgun (WGS) entry which is preliminary data.</text>
</comment>
<evidence type="ECO:0000256" key="5">
    <source>
        <dbReference type="ARBA" id="ARBA00022703"/>
    </source>
</evidence>
<dbReference type="AlphaFoldDB" id="A0ABD3SC38"/>
<keyword evidence="5" id="KW-0053">Apoptosis</keyword>
<dbReference type="GO" id="GO:0005794">
    <property type="term" value="C:Golgi apparatus"/>
    <property type="evidence" value="ECO:0007669"/>
    <property type="project" value="UniProtKB-SubCell"/>
</dbReference>
<dbReference type="InterPro" id="IPR001563">
    <property type="entry name" value="Peptidase_S10"/>
</dbReference>
<evidence type="ECO:0000256" key="8">
    <source>
        <dbReference type="ARBA" id="ARBA00023034"/>
    </source>
</evidence>
<dbReference type="Pfam" id="PF00450">
    <property type="entry name" value="Peptidase_S10"/>
    <property type="match status" value="1"/>
</dbReference>
<evidence type="ECO:0000256" key="9">
    <source>
        <dbReference type="ARBA" id="ARBA00023136"/>
    </source>
</evidence>
<dbReference type="InterPro" id="IPR029058">
    <property type="entry name" value="AB_hydrolase_fold"/>
</dbReference>
<dbReference type="EMBL" id="JALLPB020000076">
    <property type="protein sequence ID" value="KAL3822059.1"/>
    <property type="molecule type" value="Genomic_DNA"/>
</dbReference>
<dbReference type="PANTHER" id="PTHR11802:SF190">
    <property type="entry name" value="PHEROMONE-PROCESSING CARBOXYPEPTIDASE KEX1"/>
    <property type="match status" value="1"/>
</dbReference>
<comment type="similarity">
    <text evidence="3 10">Belongs to the peptidase S10 family.</text>
</comment>
<keyword evidence="7 11" id="KW-1133">Transmembrane helix</keyword>
<keyword evidence="8" id="KW-0333">Golgi apparatus</keyword>
<reference evidence="12 13" key="1">
    <citation type="submission" date="2024-10" db="EMBL/GenBank/DDBJ databases">
        <title>Updated reference genomes for cyclostephanoid diatoms.</title>
        <authorList>
            <person name="Roberts W.R."/>
            <person name="Alverson A.J."/>
        </authorList>
    </citation>
    <scope>NUCLEOTIDE SEQUENCE [LARGE SCALE GENOMIC DNA]</scope>
    <source>
        <strain evidence="12 13">AJA228-03</strain>
    </source>
</reference>
<dbReference type="PRINTS" id="PR00724">
    <property type="entry name" value="CRBOXYPTASEC"/>
</dbReference>
<proteinExistence type="inferred from homology"/>
<keyword evidence="10" id="KW-0121">Carboxypeptidase</keyword>
<dbReference type="Proteomes" id="UP001530377">
    <property type="component" value="Unassembled WGS sequence"/>
</dbReference>
<evidence type="ECO:0000256" key="3">
    <source>
        <dbReference type="ARBA" id="ARBA00009431"/>
    </source>
</evidence>
<keyword evidence="10" id="KW-0378">Hydrolase</keyword>
<keyword evidence="10" id="KW-0645">Protease</keyword>
<evidence type="ECO:0000256" key="10">
    <source>
        <dbReference type="RuleBase" id="RU361156"/>
    </source>
</evidence>
<dbReference type="PROSITE" id="PS00560">
    <property type="entry name" value="CARBOXYPEPT_SER_HIS"/>
    <property type="match status" value="1"/>
</dbReference>
<sequence length="570" mass="63791">MRLNVTKSDFVVRGLENVQPAYADFDGVMYAGRLPANNGIRRGETMFWLFEPTTQSVPDTLVIWLNGGPGCSSFNCGVMMEHSPVTQPLKPAGFCCLKPNPNLEVNEHAWTRATTMLYVEHPWGTGFSYGRPEPATENEASGDLYAFVQNFFAVFPDLAARRLYVFGESYAGMFVPSILHYFHRENLKKDKPPINIAGGAIGNGWIDPAIQGPATIDYSWWHGLIDKPTRDNLLDVWDRCASGRGSEMKAPFHPFNVQDDCGMMWGILQASGHPNEYDITTFDANVDQTTFTSEGFYNTPAVKNALHAPEDHYWHGCQWGEGRRRYLASEKHRQLYMDNDRPLSMAPYIGELLDAGIPLLVYNGDRDMTTNMVGTEMVLNTRLEWHGKEKWQDAPRGLWKTDYMTADEYTGGWAKELDGLSFVVVYNSGHMVPYNVPGPAYDLLVRFLTSKSFIDIELTRVRSSGPVKPRPLEWMHPYPTGVSEYIHSFNDTTDVPLGNGVTVEVTTPVDTHVGHGSVVGLLMAFVAGLVVAVLGMHFVQGRHRRRNEKAGYNSVPDSSADDDMVQLIIS</sequence>
<dbReference type="GO" id="GO:0004185">
    <property type="term" value="F:serine-type carboxypeptidase activity"/>
    <property type="evidence" value="ECO:0007669"/>
    <property type="project" value="UniProtKB-UniRule"/>
</dbReference>
<dbReference type="GO" id="GO:0006508">
    <property type="term" value="P:proteolysis"/>
    <property type="evidence" value="ECO:0007669"/>
    <property type="project" value="UniProtKB-KW"/>
</dbReference>
<dbReference type="Gene3D" id="3.40.50.1820">
    <property type="entry name" value="alpha/beta hydrolase"/>
    <property type="match status" value="1"/>
</dbReference>
<protein>
    <recommendedName>
        <fullName evidence="10">Carboxypeptidase</fullName>
        <ecNumber evidence="10">3.4.16.-</ecNumber>
    </recommendedName>
</protein>
<dbReference type="InterPro" id="IPR018202">
    <property type="entry name" value="Ser_caboxypep_ser_AS"/>
</dbReference>
<evidence type="ECO:0000256" key="11">
    <source>
        <dbReference type="SAM" id="Phobius"/>
    </source>
</evidence>
<dbReference type="SUPFAM" id="SSF53474">
    <property type="entry name" value="alpha/beta-Hydrolases"/>
    <property type="match status" value="1"/>
</dbReference>
<dbReference type="PANTHER" id="PTHR11802">
    <property type="entry name" value="SERINE PROTEASE FAMILY S10 SERINE CARBOXYPEPTIDASE"/>
    <property type="match status" value="1"/>
</dbReference>
<evidence type="ECO:0000313" key="12">
    <source>
        <dbReference type="EMBL" id="KAL3822059.1"/>
    </source>
</evidence>
<evidence type="ECO:0000256" key="4">
    <source>
        <dbReference type="ARBA" id="ARBA00022692"/>
    </source>
</evidence>
<evidence type="ECO:0000256" key="1">
    <source>
        <dbReference type="ARBA" id="ARBA00001003"/>
    </source>
</evidence>
<evidence type="ECO:0000313" key="13">
    <source>
        <dbReference type="Proteomes" id="UP001530377"/>
    </source>
</evidence>
<dbReference type="PROSITE" id="PS00131">
    <property type="entry name" value="CARBOXYPEPT_SER_SER"/>
    <property type="match status" value="1"/>
</dbReference>
<keyword evidence="6" id="KW-0732">Signal</keyword>
<evidence type="ECO:0000256" key="6">
    <source>
        <dbReference type="ARBA" id="ARBA00022729"/>
    </source>
</evidence>
<dbReference type="EC" id="3.4.16.-" evidence="10"/>
<comment type="subcellular location">
    <subcellularLocation>
        <location evidence="2">Golgi apparatus</location>
        <location evidence="2">trans-Golgi network membrane</location>
        <topology evidence="2">Single-pass type I membrane protein</topology>
    </subcellularLocation>
</comment>
<accession>A0ABD3SC38</accession>
<name>A0ABD3SC38_9STRA</name>
<evidence type="ECO:0000256" key="7">
    <source>
        <dbReference type="ARBA" id="ARBA00022989"/>
    </source>
</evidence>
<organism evidence="12 13">
    <name type="scientific">Cyclostephanos tholiformis</name>
    <dbReference type="NCBI Taxonomy" id="382380"/>
    <lineage>
        <taxon>Eukaryota</taxon>
        <taxon>Sar</taxon>
        <taxon>Stramenopiles</taxon>
        <taxon>Ochrophyta</taxon>
        <taxon>Bacillariophyta</taxon>
        <taxon>Coscinodiscophyceae</taxon>
        <taxon>Thalassiosirophycidae</taxon>
        <taxon>Stephanodiscales</taxon>
        <taxon>Stephanodiscaceae</taxon>
        <taxon>Cyclostephanos</taxon>
    </lineage>
</organism>
<keyword evidence="13" id="KW-1185">Reference proteome</keyword>